<dbReference type="EMBL" id="JBHSRD010000003">
    <property type="protein sequence ID" value="MFC6007232.1"/>
    <property type="molecule type" value="Genomic_DNA"/>
</dbReference>
<sequence>MRRHVTAELDLEVAALATLELQVAVATRPDLTLDEQLSITLDGEPLPVREVETQHGSRVHLLESGAGAVQVRYRATIDGRAPADPASDVDVVTARRPSRYAHSDALLGFALKEFGPRPDVATLLPHVASWVGTHLDYIPGSSRGTDGATQTLLAGAGVCRDYAHLVIALLRALDVPARLAAVYAPGLAPMDFHAVAEAVVDGRWRVVDATCLAPRSTLLRISTGRDAADTAFLTTYGGDVLLSRVEVSAVVDGELPTDDVRALVSLG</sequence>
<dbReference type="InterPro" id="IPR002931">
    <property type="entry name" value="Transglutaminase-like"/>
</dbReference>
<dbReference type="Gene3D" id="2.60.40.2250">
    <property type="match status" value="1"/>
</dbReference>
<dbReference type="RefSeq" id="WP_345716041.1">
    <property type="nucleotide sequence ID" value="NZ_BAABFP010000004.1"/>
</dbReference>
<evidence type="ECO:0000313" key="2">
    <source>
        <dbReference type="EMBL" id="MFC6007232.1"/>
    </source>
</evidence>
<dbReference type="PANTHER" id="PTHR33490">
    <property type="entry name" value="BLR5614 PROTEIN-RELATED"/>
    <property type="match status" value="1"/>
</dbReference>
<evidence type="ECO:0000259" key="1">
    <source>
        <dbReference type="SMART" id="SM00460"/>
    </source>
</evidence>
<accession>A0ABW1JD13</accession>
<dbReference type="PANTHER" id="PTHR33490:SF12">
    <property type="entry name" value="BLL5557 PROTEIN"/>
    <property type="match status" value="1"/>
</dbReference>
<dbReference type="InterPro" id="IPR038765">
    <property type="entry name" value="Papain-like_cys_pep_sf"/>
</dbReference>
<proteinExistence type="predicted"/>
<feature type="domain" description="Transglutaminase-like" evidence="1">
    <location>
        <begin position="151"/>
        <end position="211"/>
    </location>
</feature>
<comment type="caution">
    <text evidence="2">The sequence shown here is derived from an EMBL/GenBank/DDBJ whole genome shotgun (WGS) entry which is preliminary data.</text>
</comment>
<dbReference type="Pfam" id="PF01841">
    <property type="entry name" value="Transglut_core"/>
    <property type="match status" value="1"/>
</dbReference>
<evidence type="ECO:0000313" key="3">
    <source>
        <dbReference type="Proteomes" id="UP001596189"/>
    </source>
</evidence>
<protein>
    <submittedName>
        <fullName evidence="2">Transglutaminase family protein</fullName>
    </submittedName>
</protein>
<dbReference type="Gene3D" id="3.10.620.30">
    <property type="match status" value="1"/>
</dbReference>
<dbReference type="SUPFAM" id="SSF54001">
    <property type="entry name" value="Cysteine proteinases"/>
    <property type="match status" value="1"/>
</dbReference>
<dbReference type="SMART" id="SM00460">
    <property type="entry name" value="TGc"/>
    <property type="match status" value="1"/>
</dbReference>
<name>A0ABW1JD13_9ACTN</name>
<gene>
    <name evidence="2" type="ORF">ACFQDO_08825</name>
</gene>
<reference evidence="3" key="1">
    <citation type="journal article" date="2019" name="Int. J. Syst. Evol. Microbiol.">
        <title>The Global Catalogue of Microorganisms (GCM) 10K type strain sequencing project: providing services to taxonomists for standard genome sequencing and annotation.</title>
        <authorList>
            <consortium name="The Broad Institute Genomics Platform"/>
            <consortium name="The Broad Institute Genome Sequencing Center for Infectious Disease"/>
            <person name="Wu L."/>
            <person name="Ma J."/>
        </authorList>
    </citation>
    <scope>NUCLEOTIDE SEQUENCE [LARGE SCALE GENOMIC DNA]</scope>
    <source>
        <strain evidence="3">KACC 14249</strain>
    </source>
</reference>
<keyword evidence="3" id="KW-1185">Reference proteome</keyword>
<dbReference type="Proteomes" id="UP001596189">
    <property type="component" value="Unassembled WGS sequence"/>
</dbReference>
<organism evidence="2 3">
    <name type="scientific">Angustibacter luteus</name>
    <dbReference type="NCBI Taxonomy" id="658456"/>
    <lineage>
        <taxon>Bacteria</taxon>
        <taxon>Bacillati</taxon>
        <taxon>Actinomycetota</taxon>
        <taxon>Actinomycetes</taxon>
        <taxon>Kineosporiales</taxon>
        <taxon>Kineosporiaceae</taxon>
    </lineage>
</organism>